<evidence type="ECO:0000313" key="2">
    <source>
        <dbReference type="EMBL" id="KAL0465526.1"/>
    </source>
</evidence>
<protein>
    <submittedName>
        <fullName evidence="2">Uncharacterized protein</fullName>
    </submittedName>
</protein>
<evidence type="ECO:0000313" key="3">
    <source>
        <dbReference type="Proteomes" id="UP001451303"/>
    </source>
</evidence>
<sequence>MFGRRRAHAPMTSTSTKTTRPMGSGLFGRRRAHHTTTPMTTTTHTTHHTTRRRGYGRKRHHGVTPTAATTMGTTAAVHHHQKRKTSLGDKISGALMKIKGSITGRPGQKAAGTRRMRGTDGRGRRRHY</sequence>
<accession>A0ABR3CYK6</accession>
<evidence type="ECO:0000256" key="1">
    <source>
        <dbReference type="SAM" id="MobiDB-lite"/>
    </source>
</evidence>
<feature type="compositionally biased region" description="Low complexity" evidence="1">
    <location>
        <begin position="35"/>
        <end position="44"/>
    </location>
</feature>
<reference evidence="2 3" key="1">
    <citation type="submission" date="2023-09" db="EMBL/GenBank/DDBJ databases">
        <title>Multi-omics analysis of a traditional fermented food reveals byproduct-associated fungal strains for waste-to-food upcycling.</title>
        <authorList>
            <consortium name="Lawrence Berkeley National Laboratory"/>
            <person name="Rekdal V.M."/>
            <person name="Villalobos-Escobedo J.M."/>
            <person name="Rodriguez-Valeron N."/>
            <person name="Garcia M.O."/>
            <person name="Vasquez D.P."/>
            <person name="Damayanti I."/>
            <person name="Sorensen P.M."/>
            <person name="Baidoo E.E."/>
            <person name="De Carvalho A.C."/>
            <person name="Riley R."/>
            <person name="Lipzen A."/>
            <person name="He G."/>
            <person name="Yan M."/>
            <person name="Haridas S."/>
            <person name="Daum C."/>
            <person name="Yoshinaga Y."/>
            <person name="Ng V."/>
            <person name="Grigoriev I.V."/>
            <person name="Munk R."/>
            <person name="Nuraida L."/>
            <person name="Wijaya C.H."/>
            <person name="Morales P.-C."/>
            <person name="Keasling J.D."/>
        </authorList>
    </citation>
    <scope>NUCLEOTIDE SEQUENCE [LARGE SCALE GENOMIC DNA]</scope>
    <source>
        <strain evidence="2 3">FGSC 2613</strain>
    </source>
</reference>
<feature type="compositionally biased region" description="Basic residues" evidence="1">
    <location>
        <begin position="45"/>
        <end position="62"/>
    </location>
</feature>
<gene>
    <name evidence="2" type="ORF">QR685DRAFT_548462</name>
</gene>
<keyword evidence="3" id="KW-1185">Reference proteome</keyword>
<dbReference type="EMBL" id="JAVLET010000016">
    <property type="protein sequence ID" value="KAL0465526.1"/>
    <property type="molecule type" value="Genomic_DNA"/>
</dbReference>
<proteinExistence type="predicted"/>
<feature type="region of interest" description="Disordered" evidence="1">
    <location>
        <begin position="1"/>
        <end position="128"/>
    </location>
</feature>
<dbReference type="Proteomes" id="UP001451303">
    <property type="component" value="Unassembled WGS sequence"/>
</dbReference>
<feature type="compositionally biased region" description="Low complexity" evidence="1">
    <location>
        <begin position="64"/>
        <end position="76"/>
    </location>
</feature>
<feature type="compositionally biased region" description="Polar residues" evidence="1">
    <location>
        <begin position="11"/>
        <end position="21"/>
    </location>
</feature>
<organism evidence="2 3">
    <name type="scientific">Neurospora intermedia</name>
    <dbReference type="NCBI Taxonomy" id="5142"/>
    <lineage>
        <taxon>Eukaryota</taxon>
        <taxon>Fungi</taxon>
        <taxon>Dikarya</taxon>
        <taxon>Ascomycota</taxon>
        <taxon>Pezizomycotina</taxon>
        <taxon>Sordariomycetes</taxon>
        <taxon>Sordariomycetidae</taxon>
        <taxon>Sordariales</taxon>
        <taxon>Sordariaceae</taxon>
        <taxon>Neurospora</taxon>
    </lineage>
</organism>
<comment type="caution">
    <text evidence="2">The sequence shown here is derived from an EMBL/GenBank/DDBJ whole genome shotgun (WGS) entry which is preliminary data.</text>
</comment>
<name>A0ABR3CYK6_NEUIN</name>